<evidence type="ECO:0000259" key="1">
    <source>
        <dbReference type="SMART" id="SM00228"/>
    </source>
</evidence>
<evidence type="ECO:0000259" key="2">
    <source>
        <dbReference type="SMART" id="SM00245"/>
    </source>
</evidence>
<evidence type="ECO:0008006" key="5">
    <source>
        <dbReference type="Google" id="ProtNLM"/>
    </source>
</evidence>
<dbReference type="SMART" id="SM00245">
    <property type="entry name" value="TSPc"/>
    <property type="match status" value="1"/>
</dbReference>
<dbReference type="GO" id="GO:0006508">
    <property type="term" value="P:proteolysis"/>
    <property type="evidence" value="ECO:0007669"/>
    <property type="project" value="InterPro"/>
</dbReference>
<dbReference type="Gene3D" id="3.90.226.10">
    <property type="entry name" value="2-enoyl-CoA Hydratase, Chain A, domain 1"/>
    <property type="match status" value="1"/>
</dbReference>
<evidence type="ECO:0000313" key="3">
    <source>
        <dbReference type="EMBL" id="ANH79796.1"/>
    </source>
</evidence>
<feature type="domain" description="Tail specific protease" evidence="2">
    <location>
        <begin position="178"/>
        <end position="381"/>
    </location>
</feature>
<dbReference type="Proteomes" id="UP000077667">
    <property type="component" value="Chromosome"/>
</dbReference>
<sequence length="450" mass="50360">MKKNLLFFAAIMGLLFSCRKNDRPSTTNTPQELKQAVEYSKEIYLWNDQLPASMNASQFSSLDDVMEYIKKYSFEQQFRRNVDEWSFAIRQSEWNDVSQGIAGDFGLGIFFMPGTNKLYVKSVEKLSPAGVAGIQRGWQVLKIDGVARIDTTEAAIEAIVTAVFDSQEATITFKKPDASNQQLTLKAATYTEQPVYLDTVYNRPSGKVGYLVYNSFLGDSASVVSNMARVFNKFNTAGISNMIVDLRYNSGGYVWMQELLANYLVNNNASGSKKVMYTENFNPDYQDFDTTVYFNKKSSLNLDKIYFLTTQGTASASELLINSLKPYMTVNTVGTRTDGKAVGFFPIEVGSWYIFPVSFRSLNASRQGNYFDGIQPTVTATDGLDRNWGDVQESMLAAALAGIDRTGLRTMAALPAAQPVLMPVANQKLLKYENKLRGAVESRRRLRSIY</sequence>
<dbReference type="InterPro" id="IPR005151">
    <property type="entry name" value="Tail-specific_protease"/>
</dbReference>
<dbReference type="EMBL" id="CP015772">
    <property type="protein sequence ID" value="ANH79796.1"/>
    <property type="molecule type" value="Genomic_DNA"/>
</dbReference>
<dbReference type="RefSeq" id="WP_067751051.1">
    <property type="nucleotide sequence ID" value="NZ_CP015772.1"/>
</dbReference>
<dbReference type="GO" id="GO:0030288">
    <property type="term" value="C:outer membrane-bounded periplasmic space"/>
    <property type="evidence" value="ECO:0007669"/>
    <property type="project" value="TreeGrafter"/>
</dbReference>
<dbReference type="InterPro" id="IPR029045">
    <property type="entry name" value="ClpP/crotonase-like_dom_sf"/>
</dbReference>
<keyword evidence="4" id="KW-1185">Reference proteome</keyword>
<dbReference type="GO" id="GO:0008236">
    <property type="term" value="F:serine-type peptidase activity"/>
    <property type="evidence" value="ECO:0007669"/>
    <property type="project" value="InterPro"/>
</dbReference>
<dbReference type="SUPFAM" id="SSF50156">
    <property type="entry name" value="PDZ domain-like"/>
    <property type="match status" value="1"/>
</dbReference>
<dbReference type="Pfam" id="PF03572">
    <property type="entry name" value="Peptidase_S41"/>
    <property type="match status" value="1"/>
</dbReference>
<dbReference type="SUPFAM" id="SSF52096">
    <property type="entry name" value="ClpP/crotonase"/>
    <property type="match status" value="1"/>
</dbReference>
<organism evidence="3 4">
    <name type="scientific">Niabella ginsenosidivorans</name>
    <dbReference type="NCBI Taxonomy" id="1176587"/>
    <lineage>
        <taxon>Bacteria</taxon>
        <taxon>Pseudomonadati</taxon>
        <taxon>Bacteroidota</taxon>
        <taxon>Chitinophagia</taxon>
        <taxon>Chitinophagales</taxon>
        <taxon>Chitinophagaceae</taxon>
        <taxon>Niabella</taxon>
    </lineage>
</organism>
<reference evidence="3 4" key="1">
    <citation type="submission" date="2016-05" db="EMBL/GenBank/DDBJ databases">
        <title>Niabella ginsenosidivorans BS26 whole genome sequencing.</title>
        <authorList>
            <person name="Im W.T."/>
            <person name="Siddiqi M.Z."/>
        </authorList>
    </citation>
    <scope>NUCLEOTIDE SEQUENCE [LARGE SCALE GENOMIC DNA]</scope>
    <source>
        <strain evidence="3 4">BS26</strain>
    </source>
</reference>
<name>A0A1A9HWN0_9BACT</name>
<dbReference type="OrthoDB" id="7168509at2"/>
<dbReference type="Gene3D" id="2.30.42.10">
    <property type="match status" value="1"/>
</dbReference>
<dbReference type="InterPro" id="IPR036034">
    <property type="entry name" value="PDZ_sf"/>
</dbReference>
<dbReference type="Gene3D" id="3.30.750.170">
    <property type="match status" value="1"/>
</dbReference>
<dbReference type="PROSITE" id="PS51257">
    <property type="entry name" value="PROKAR_LIPOPROTEIN"/>
    <property type="match status" value="1"/>
</dbReference>
<evidence type="ECO:0000313" key="4">
    <source>
        <dbReference type="Proteomes" id="UP000077667"/>
    </source>
</evidence>
<dbReference type="STRING" id="1176587.A8C56_01350"/>
<dbReference type="GO" id="GO:0007165">
    <property type="term" value="P:signal transduction"/>
    <property type="evidence" value="ECO:0007669"/>
    <property type="project" value="TreeGrafter"/>
</dbReference>
<dbReference type="KEGG" id="nia:A8C56_01350"/>
<dbReference type="GO" id="GO:0004175">
    <property type="term" value="F:endopeptidase activity"/>
    <property type="evidence" value="ECO:0007669"/>
    <property type="project" value="TreeGrafter"/>
</dbReference>
<dbReference type="InterPro" id="IPR001478">
    <property type="entry name" value="PDZ"/>
</dbReference>
<protein>
    <recommendedName>
        <fullName evidence="5">Tail specific protease domain-containing protein</fullName>
    </recommendedName>
</protein>
<dbReference type="CDD" id="cd07561">
    <property type="entry name" value="Peptidase_S41_CPP_like"/>
    <property type="match status" value="1"/>
</dbReference>
<gene>
    <name evidence="3" type="ORF">A8C56_01350</name>
</gene>
<dbReference type="AlphaFoldDB" id="A0A1A9HWN0"/>
<dbReference type="SMART" id="SM00228">
    <property type="entry name" value="PDZ"/>
    <property type="match status" value="1"/>
</dbReference>
<dbReference type="PANTHER" id="PTHR32060">
    <property type="entry name" value="TAIL-SPECIFIC PROTEASE"/>
    <property type="match status" value="1"/>
</dbReference>
<feature type="domain" description="PDZ" evidence="1">
    <location>
        <begin position="105"/>
        <end position="177"/>
    </location>
</feature>
<proteinExistence type="predicted"/>
<accession>A0A1A9HWN0</accession>
<dbReference type="PANTHER" id="PTHR32060:SF30">
    <property type="entry name" value="CARBOXY-TERMINAL PROCESSING PROTEASE CTPA"/>
    <property type="match status" value="1"/>
</dbReference>